<dbReference type="GO" id="GO:0016491">
    <property type="term" value="F:oxidoreductase activity"/>
    <property type="evidence" value="ECO:0007669"/>
    <property type="project" value="UniProtKB-UniRule"/>
</dbReference>
<protein>
    <submittedName>
        <fullName evidence="7">Nitroreductase family protein</fullName>
    </submittedName>
</protein>
<evidence type="ECO:0000256" key="1">
    <source>
        <dbReference type="ARBA" id="ARBA00008366"/>
    </source>
</evidence>
<evidence type="ECO:0000256" key="5">
    <source>
        <dbReference type="PIRNR" id="PIRNR005426"/>
    </source>
</evidence>
<dbReference type="Proteomes" id="UP001060336">
    <property type="component" value="Chromosome"/>
</dbReference>
<dbReference type="PIRSF" id="PIRSF005426">
    <property type="entry name" value="Frp"/>
    <property type="match status" value="1"/>
</dbReference>
<gene>
    <name evidence="7" type="ORF">NUH88_12395</name>
</gene>
<evidence type="ECO:0000313" key="7">
    <source>
        <dbReference type="EMBL" id="UUX48215.1"/>
    </source>
</evidence>
<proteinExistence type="inferred from homology"/>
<feature type="domain" description="Nitroreductase" evidence="6">
    <location>
        <begin position="31"/>
        <end position="186"/>
    </location>
</feature>
<dbReference type="RefSeq" id="WP_257766723.1">
    <property type="nucleotide sequence ID" value="NZ_CP102480.1"/>
</dbReference>
<keyword evidence="4 5" id="KW-0560">Oxidoreductase</keyword>
<comment type="similarity">
    <text evidence="1 5">Belongs to the flavin oxidoreductase frp family.</text>
</comment>
<evidence type="ECO:0000256" key="3">
    <source>
        <dbReference type="ARBA" id="ARBA00022643"/>
    </source>
</evidence>
<dbReference type="AlphaFoldDB" id="A0A9J7AM24"/>
<keyword evidence="2 5" id="KW-0285">Flavoprotein</keyword>
<evidence type="ECO:0000313" key="8">
    <source>
        <dbReference type="Proteomes" id="UP001060336"/>
    </source>
</evidence>
<evidence type="ECO:0000259" key="6">
    <source>
        <dbReference type="Pfam" id="PF00881"/>
    </source>
</evidence>
<reference evidence="7" key="1">
    <citation type="submission" date="2022-08" db="EMBL/GenBank/DDBJ databases">
        <title>Nisaea acidiphila sp. nov., isolated from a marine algal debris and emended description of the genus Nisaea Urios et al. 2008.</title>
        <authorList>
            <person name="Kwon K."/>
        </authorList>
    </citation>
    <scope>NUCLEOTIDE SEQUENCE</scope>
    <source>
        <strain evidence="7">MEBiC11861</strain>
    </source>
</reference>
<dbReference type="Pfam" id="PF00881">
    <property type="entry name" value="Nitroreductase"/>
    <property type="match status" value="1"/>
</dbReference>
<dbReference type="InterPro" id="IPR000415">
    <property type="entry name" value="Nitroreductase-like"/>
</dbReference>
<dbReference type="InterPro" id="IPR029479">
    <property type="entry name" value="Nitroreductase"/>
</dbReference>
<dbReference type="EMBL" id="CP102480">
    <property type="protein sequence ID" value="UUX48215.1"/>
    <property type="molecule type" value="Genomic_DNA"/>
</dbReference>
<sequence length="277" mass="31110">MKTIADLIEDRFGLETEAGRDMPAEGDLANILGHRSHRRYKPDPVPENLLEVLLSAAFSAPAKSDLQQSGILIVRDTEKRKKIEALMPAMPWIAEAPVFMVFLADNRRIRRISEMRGTPFANDHLDSVLNAAVDAGLVLMNFIRAAESVGLGCCPISVVRNHIETVSELLELPEHVFPLCGFCLGWPAGEGHISLRLPPRVMVHTDRYDDSGLEAEVAGYDARRSARYRIPDEKQRLVDEYGLAQDYGWSEDKARQVSKPERMQLAKYLRSQGFNLE</sequence>
<keyword evidence="5" id="KW-0521">NADP</keyword>
<dbReference type="SUPFAM" id="SSF55469">
    <property type="entry name" value="FMN-dependent nitroreductase-like"/>
    <property type="match status" value="1"/>
</dbReference>
<dbReference type="KEGG" id="naci:NUH88_12395"/>
<dbReference type="PANTHER" id="PTHR43425:SF2">
    <property type="entry name" value="OXYGEN-INSENSITIVE NADPH NITROREDUCTASE"/>
    <property type="match status" value="1"/>
</dbReference>
<evidence type="ECO:0000256" key="4">
    <source>
        <dbReference type="ARBA" id="ARBA00023002"/>
    </source>
</evidence>
<keyword evidence="8" id="KW-1185">Reference proteome</keyword>
<dbReference type="PANTHER" id="PTHR43425">
    <property type="entry name" value="OXYGEN-INSENSITIVE NADPH NITROREDUCTASE"/>
    <property type="match status" value="1"/>
</dbReference>
<accession>A0A9J7AM24</accession>
<organism evidence="7 8">
    <name type="scientific">Nisaea acidiphila</name>
    <dbReference type="NCBI Taxonomy" id="1862145"/>
    <lineage>
        <taxon>Bacteria</taxon>
        <taxon>Pseudomonadati</taxon>
        <taxon>Pseudomonadota</taxon>
        <taxon>Alphaproteobacteria</taxon>
        <taxon>Rhodospirillales</taxon>
        <taxon>Thalassobaculaceae</taxon>
        <taxon>Nisaea</taxon>
    </lineage>
</organism>
<name>A0A9J7AM24_9PROT</name>
<keyword evidence="3 5" id="KW-0288">FMN</keyword>
<dbReference type="InterPro" id="IPR016446">
    <property type="entry name" value="Flavin_OxRdtase_Frp"/>
</dbReference>
<dbReference type="Gene3D" id="3.40.109.10">
    <property type="entry name" value="NADH Oxidase"/>
    <property type="match status" value="1"/>
</dbReference>
<evidence type="ECO:0000256" key="2">
    <source>
        <dbReference type="ARBA" id="ARBA00022630"/>
    </source>
</evidence>